<evidence type="ECO:0000256" key="3">
    <source>
        <dbReference type="ARBA" id="ARBA00022989"/>
    </source>
</evidence>
<feature type="domain" description="Putative ER transporter 6TM N-terminal" evidence="7">
    <location>
        <begin position="108"/>
        <end position="209"/>
    </location>
</feature>
<dbReference type="InterPro" id="IPR049453">
    <property type="entry name" value="Memb_transporter_dom"/>
</dbReference>
<dbReference type="GO" id="GO:0015743">
    <property type="term" value="P:malate transport"/>
    <property type="evidence" value="ECO:0007669"/>
    <property type="project" value="InterPro"/>
</dbReference>
<evidence type="ECO:0000256" key="4">
    <source>
        <dbReference type="ARBA" id="ARBA00023136"/>
    </source>
</evidence>
<feature type="transmembrane region" description="Helical" evidence="6">
    <location>
        <begin position="27"/>
        <end position="46"/>
    </location>
</feature>
<evidence type="ECO:0000256" key="6">
    <source>
        <dbReference type="SAM" id="Phobius"/>
    </source>
</evidence>
<dbReference type="GO" id="GO:0016020">
    <property type="term" value="C:membrane"/>
    <property type="evidence" value="ECO:0007669"/>
    <property type="project" value="UniProtKB-SubCell"/>
</dbReference>
<dbReference type="PANTHER" id="PTHR37994">
    <property type="entry name" value="ARAE_2_N DOMAIN-CONTAINING PROTEIN-RELATED"/>
    <property type="match status" value="1"/>
</dbReference>
<feature type="compositionally biased region" description="Basic residues" evidence="5">
    <location>
        <begin position="382"/>
        <end position="391"/>
    </location>
</feature>
<evidence type="ECO:0000259" key="8">
    <source>
        <dbReference type="Pfam" id="PF13515"/>
    </source>
</evidence>
<sequence>MAAKNPLRTAARVLWGDVQTNQPWQRILKYSIACVGALVLAILPQFKGRENFLIPMVVVFGHPGQRLGLMIESLLMILLGAFLGVVWSLLGLYLANLVFSENRSAAYAIRGVFLLVAALLHGFIRSHSPRLFNFVLFMLVAVIITVQAPTDATVALFTNIYVPVCTGAAVSLFANLVIFPEFSSSYLGDSAITTISEAMEALSRSTHWFVTPGGDCDEVRQQRARLYRTTSRKSRASVTSLPFFRRLVTTRRWREFASEFPNPFKSSSLANQTKVPIELTSLASLTESKIKIRSKLRACRAAQDEVNFEISLSKLPPDSMRPITMVSMANLIQGIITVIGACENKFVLLGASTTKPASARLQTAHVVSGASQPTRDASKPGSARKRKGKRSQHAEDVKPIKEIEEGSAELVEHILVCIKDPVMDLHQSIKEAVATLINCLAYCLQVTKLPSGEVAPKSLSLADLDVKIDRLADAMVAFDAQSAEALKAAATESDGHALDFMPRMETFLISSFILALRQSAAQVMIMLRHSRTLVELRQQRNSRSRLWLPKFASFSQWLSSGGTDPGTSTADSSIGSTRNDSDAPKELNPDAAQNGSTESMHRARSGDEEVTSPVSSSANYDDRQSHTTIELCKSSWIVRLRHACADGLEWAQNSEDLVYSAKLSIALFLVTWPAFVPTWNQWYADVRGIWAPLQLILVFELAIGTSLIVFIVRLFGVVFGGVIGYLSYEIARGNRAGVVAVVLFGIVPSIYVQVATKYVKAGMISIISIAVVALSAVNTSAPGYEVFYQRLVAFIIGGVDAVLVEIFIFPVRARDRLVDSLADAVVHVQNMQAVIAVGIDHPERPNFRSRKLYTRFKRARDKAQSCLTAAETYLPSCLSEPRLKGSFKPLAPIYSEIIYVLHQITDRMNSVVQLRREYGSSILEDLNHRVYAYRRNVMGSCNLILFSVHEALTTWLPLPQFLPSARLAQLRLINRVREVLDAESAKGSTSALRKYVAGRLELDESTASIITKRKFLSWNASTSGQMEIIEYLEELTDLVKLLVGVNAFRRGMLEAPSYRMYMQHGDAADPGAAEAGAPTPMDASATEGEDEYPDVSVADMVGGTRRSRAATVTERPDNRLLERAAQYWHGARDLESGAGGASDAVVVDDDDDEDGMDDIPVSLQRVATRLRENNAAIAAVSWRDASEALLEEEEEEEQEEEESVMYIHYAATKIM</sequence>
<feature type="transmembrane region" description="Helical" evidence="6">
    <location>
        <begin position="131"/>
        <end position="148"/>
    </location>
</feature>
<feature type="compositionally biased region" description="Polar residues" evidence="5">
    <location>
        <begin position="559"/>
        <end position="578"/>
    </location>
</feature>
<proteinExistence type="predicted"/>
<comment type="caution">
    <text evidence="9">The sequence shown here is derived from an EMBL/GenBank/DDBJ whole genome shotgun (WGS) entry which is preliminary data.</text>
</comment>
<feature type="domain" description="Integral membrane bound transporter" evidence="8">
    <location>
        <begin position="681"/>
        <end position="804"/>
    </location>
</feature>
<reference evidence="9 10" key="1">
    <citation type="submission" date="2012-10" db="EMBL/GenBank/DDBJ databases">
        <title>Genome sequencing and analysis of entomopathogenic fungi Beauveria bassiana D1-5.</title>
        <authorList>
            <person name="Li Q."/>
            <person name="Wang L."/>
            <person name="Zhang Z."/>
            <person name="Wang Q."/>
            <person name="Ren J."/>
            <person name="Wang M."/>
            <person name="Xu W."/>
            <person name="Wang J."/>
            <person name="Lu Y."/>
            <person name="Du Q."/>
            <person name="Sun Z."/>
        </authorList>
    </citation>
    <scope>NUCLEOTIDE SEQUENCE [LARGE SCALE GENOMIC DNA]</scope>
    <source>
        <strain evidence="9 10">D1-5</strain>
    </source>
</reference>
<feature type="transmembrane region" description="Helical" evidence="6">
    <location>
        <begin position="67"/>
        <end position="93"/>
    </location>
</feature>
<feature type="transmembrane region" description="Helical" evidence="6">
    <location>
        <begin position="791"/>
        <end position="811"/>
    </location>
</feature>
<evidence type="ECO:0000256" key="5">
    <source>
        <dbReference type="SAM" id="MobiDB-lite"/>
    </source>
</evidence>
<name>A0A0A2VWS3_BEABA</name>
<organism evidence="9 10">
    <name type="scientific">Beauveria bassiana D1-5</name>
    <dbReference type="NCBI Taxonomy" id="1245745"/>
    <lineage>
        <taxon>Eukaryota</taxon>
        <taxon>Fungi</taxon>
        <taxon>Dikarya</taxon>
        <taxon>Ascomycota</taxon>
        <taxon>Pezizomycotina</taxon>
        <taxon>Sordariomycetes</taxon>
        <taxon>Hypocreomycetidae</taxon>
        <taxon>Hypocreales</taxon>
        <taxon>Cordycipitaceae</taxon>
        <taxon>Beauveria</taxon>
    </lineage>
</organism>
<feature type="region of interest" description="Disordered" evidence="5">
    <location>
        <begin position="1067"/>
        <end position="1091"/>
    </location>
</feature>
<dbReference type="STRING" id="1245745.A0A0A2VWS3"/>
<dbReference type="Pfam" id="PF10337">
    <property type="entry name" value="ArAE_2_N"/>
    <property type="match status" value="1"/>
</dbReference>
<feature type="region of interest" description="Disordered" evidence="5">
    <location>
        <begin position="559"/>
        <end position="621"/>
    </location>
</feature>
<accession>A0A0A2VWS3</accession>
<evidence type="ECO:0000256" key="2">
    <source>
        <dbReference type="ARBA" id="ARBA00022692"/>
    </source>
</evidence>
<dbReference type="HOGENOM" id="CLU_007711_0_0_1"/>
<gene>
    <name evidence="9" type="ORF">BBAD15_g3823</name>
</gene>
<keyword evidence="4 6" id="KW-0472">Membrane</keyword>
<dbReference type="Pfam" id="PF13515">
    <property type="entry name" value="FUSC_2"/>
    <property type="match status" value="1"/>
</dbReference>
<feature type="transmembrane region" description="Helical" evidence="6">
    <location>
        <begin position="160"/>
        <end position="179"/>
    </location>
</feature>
<dbReference type="OrthoDB" id="68611at2759"/>
<evidence type="ECO:0000313" key="9">
    <source>
        <dbReference type="EMBL" id="KGQ10827.1"/>
    </source>
</evidence>
<feature type="transmembrane region" description="Helical" evidence="6">
    <location>
        <begin position="738"/>
        <end position="755"/>
    </location>
</feature>
<feature type="transmembrane region" description="Helical" evidence="6">
    <location>
        <begin position="695"/>
        <end position="726"/>
    </location>
</feature>
<feature type="compositionally biased region" description="Low complexity" evidence="5">
    <location>
        <begin position="1068"/>
        <end position="1078"/>
    </location>
</feature>
<dbReference type="PANTHER" id="PTHR37994:SF4">
    <property type="entry name" value="ER TRANSPORTER 6TM N-TERMINAL DOMAIN-CONTAINING PROTEIN-RELATED"/>
    <property type="match status" value="1"/>
</dbReference>
<comment type="subcellular location">
    <subcellularLocation>
        <location evidence="1">Membrane</location>
        <topology evidence="1">Multi-pass membrane protein</topology>
    </subcellularLocation>
</comment>
<dbReference type="EMBL" id="ANFO01000273">
    <property type="protein sequence ID" value="KGQ10827.1"/>
    <property type="molecule type" value="Genomic_DNA"/>
</dbReference>
<feature type="compositionally biased region" description="Basic and acidic residues" evidence="5">
    <location>
        <begin position="579"/>
        <end position="588"/>
    </location>
</feature>
<feature type="region of interest" description="Disordered" evidence="5">
    <location>
        <begin position="365"/>
        <end position="398"/>
    </location>
</feature>
<dbReference type="eggNOG" id="KOG4711">
    <property type="taxonomic scope" value="Eukaryota"/>
</dbReference>
<keyword evidence="3 6" id="KW-1133">Transmembrane helix</keyword>
<dbReference type="InterPro" id="IPR018823">
    <property type="entry name" value="ArAE_2_N"/>
</dbReference>
<feature type="transmembrane region" description="Helical" evidence="6">
    <location>
        <begin position="761"/>
        <end position="779"/>
    </location>
</feature>
<keyword evidence="2 6" id="KW-0812">Transmembrane</keyword>
<dbReference type="AlphaFoldDB" id="A0A0A2VWS3"/>
<evidence type="ECO:0000259" key="7">
    <source>
        <dbReference type="Pfam" id="PF10337"/>
    </source>
</evidence>
<evidence type="ECO:0000313" key="10">
    <source>
        <dbReference type="Proteomes" id="UP000030106"/>
    </source>
</evidence>
<feature type="transmembrane region" description="Helical" evidence="6">
    <location>
        <begin position="105"/>
        <end position="124"/>
    </location>
</feature>
<evidence type="ECO:0000256" key="1">
    <source>
        <dbReference type="ARBA" id="ARBA00004141"/>
    </source>
</evidence>
<protein>
    <submittedName>
        <fullName evidence="9">Putative membrane protein</fullName>
    </submittedName>
</protein>
<dbReference type="Proteomes" id="UP000030106">
    <property type="component" value="Unassembled WGS sequence"/>
</dbReference>